<feature type="transmembrane region" description="Helical" evidence="9">
    <location>
        <begin position="62"/>
        <end position="82"/>
    </location>
</feature>
<accession>A0A327ZMD8</accession>
<evidence type="ECO:0000256" key="3">
    <source>
        <dbReference type="ARBA" id="ARBA00016025"/>
    </source>
</evidence>
<feature type="transmembrane region" description="Helical" evidence="9">
    <location>
        <begin position="12"/>
        <end position="37"/>
    </location>
</feature>
<dbReference type="Proteomes" id="UP000249808">
    <property type="component" value="Unassembled WGS sequence"/>
</dbReference>
<evidence type="ECO:0000256" key="6">
    <source>
        <dbReference type="ARBA" id="ARBA00022692"/>
    </source>
</evidence>
<sequence length="156" mass="18368">MKQFKFPKGSIFTILFVLSVVLISGASFILMITFGMYGLSRILIYFRLAEFTYNENVMDNSFYYGSYIAIGYFLLVVIEYILDDVKSMQPDNKYFQGWYFHLLTIGLSTIVFYFGVHINYQHIKINFFVILAVISLLYYLTEIFYPDSEDLNKEDD</sequence>
<keyword evidence="6 9" id="KW-0812">Transmembrane</keyword>
<dbReference type="AlphaFoldDB" id="A0A327ZMD8"/>
<keyword evidence="11" id="KW-1185">Reference proteome</keyword>
<feature type="transmembrane region" description="Helical" evidence="9">
    <location>
        <begin position="122"/>
        <end position="140"/>
    </location>
</feature>
<evidence type="ECO:0000256" key="9">
    <source>
        <dbReference type="RuleBase" id="RU362138"/>
    </source>
</evidence>
<comment type="function">
    <text evidence="9">Involved in multidrug efflux.</text>
</comment>
<comment type="subcellular location">
    <subcellularLocation>
        <location evidence="1 9">Cell membrane</location>
        <topology evidence="1 9">Multi-pass membrane protein</topology>
    </subcellularLocation>
</comment>
<organism evidence="10 11">
    <name type="scientific">Macrococcus epidermidis</name>
    <dbReference type="NCBI Taxonomy" id="1902580"/>
    <lineage>
        <taxon>Bacteria</taxon>
        <taxon>Bacillati</taxon>
        <taxon>Bacillota</taxon>
        <taxon>Bacilli</taxon>
        <taxon>Bacillales</taxon>
        <taxon>Staphylococcaceae</taxon>
        <taxon>Macrococcus</taxon>
    </lineage>
</organism>
<evidence type="ECO:0000256" key="8">
    <source>
        <dbReference type="ARBA" id="ARBA00023136"/>
    </source>
</evidence>
<keyword evidence="5" id="KW-1003">Cell membrane</keyword>
<reference evidence="10 11" key="1">
    <citation type="journal article" date="2018" name="Front. Microbiol.">
        <title>Description and Comparative Genomics of Macrococcus caseolyticus subsp. hominis subsp. nov., Macrococcus goetzii sp. nov., Macrococcus epidermidis sp. nov., and Macrococcus bohemicus sp. nov., Novel Macrococci From Human Clinical Material With Virulence Potential and Suspected Uptake of Foreign DNA by Natural Transformation.</title>
        <authorList>
            <person name="Maslanova I."/>
            <person name="Wertheimer Z."/>
            <person name="Sedlacek I."/>
            <person name="Svec P."/>
            <person name="Indrakova A."/>
            <person name="Kovarovic V."/>
            <person name="Schumann P."/>
            <person name="Sproer C."/>
            <person name="Kralova S."/>
            <person name="Sedo O."/>
            <person name="Kristofova L."/>
            <person name="Vrbovska V."/>
            <person name="Fuzik T."/>
            <person name="Petras P."/>
            <person name="Zdrahal Z."/>
            <person name="Ruzickova V."/>
            <person name="Doskar J."/>
            <person name="Pantucek R."/>
        </authorList>
    </citation>
    <scope>NUCLEOTIDE SEQUENCE [LARGE SCALE GENOMIC DNA]</scope>
    <source>
        <strain evidence="10 11">01/688</strain>
    </source>
</reference>
<evidence type="ECO:0000256" key="5">
    <source>
        <dbReference type="ARBA" id="ARBA00022475"/>
    </source>
</evidence>
<evidence type="ECO:0000256" key="4">
    <source>
        <dbReference type="ARBA" id="ARBA00022448"/>
    </source>
</evidence>
<keyword evidence="8 9" id="KW-0472">Membrane</keyword>
<comment type="caution">
    <text evidence="10">The sequence shown here is derived from an EMBL/GenBank/DDBJ whole genome shotgun (WGS) entry which is preliminary data.</text>
</comment>
<keyword evidence="4 9" id="KW-0813">Transport</keyword>
<keyword evidence="7 9" id="KW-1133">Transmembrane helix</keyword>
<protein>
    <recommendedName>
        <fullName evidence="3 9">Multidrug resistance efflux pump SepA</fullName>
    </recommendedName>
    <alternativeName>
        <fullName evidence="9">Antiseptic resistance protein SepA</fullName>
    </alternativeName>
</protein>
<feature type="transmembrane region" description="Helical" evidence="9">
    <location>
        <begin position="94"/>
        <end position="116"/>
    </location>
</feature>
<gene>
    <name evidence="9" type="primary">sepA</name>
    <name evidence="10" type="ORF">BHU61_13020</name>
</gene>
<name>A0A327ZMD8_9STAP</name>
<dbReference type="RefSeq" id="WP_111717503.1">
    <property type="nucleotide sequence ID" value="NZ_CP073819.1"/>
</dbReference>
<evidence type="ECO:0000313" key="11">
    <source>
        <dbReference type="Proteomes" id="UP000249808"/>
    </source>
</evidence>
<evidence type="ECO:0000256" key="2">
    <source>
        <dbReference type="ARBA" id="ARBA00006238"/>
    </source>
</evidence>
<evidence type="ECO:0000313" key="10">
    <source>
        <dbReference type="EMBL" id="RAK43599.1"/>
    </source>
</evidence>
<dbReference type="EMBL" id="PZJH01000013">
    <property type="protein sequence ID" value="RAK43599.1"/>
    <property type="molecule type" value="Genomic_DNA"/>
</dbReference>
<proteinExistence type="inferred from homology"/>
<evidence type="ECO:0000256" key="7">
    <source>
        <dbReference type="ARBA" id="ARBA00022989"/>
    </source>
</evidence>
<dbReference type="InterPro" id="IPR031396">
    <property type="entry name" value="SepA"/>
</dbReference>
<dbReference type="Pfam" id="PF17080">
    <property type="entry name" value="SepA"/>
    <property type="match status" value="1"/>
</dbReference>
<evidence type="ECO:0000256" key="1">
    <source>
        <dbReference type="ARBA" id="ARBA00004651"/>
    </source>
</evidence>
<comment type="similarity">
    <text evidence="2 9">Belongs to the multidrug resistance efflux pump SepA family.</text>
</comment>
<dbReference type="GO" id="GO:0005886">
    <property type="term" value="C:plasma membrane"/>
    <property type="evidence" value="ECO:0007669"/>
    <property type="project" value="UniProtKB-SubCell"/>
</dbReference>